<sequence>MKKSAALPIALICLGSVWFLKSTALLPNTSTLLSLLLAAAGCLLLIIDGFNKSTLVSSPLLIYAGAAIYLRDNLGLQFSHLLSLGMVVMGLLMLLARSDRIPERSRGWRALQDNQDQP</sequence>
<dbReference type="RefSeq" id="WP_059284872.1">
    <property type="nucleotide sequence ID" value="NZ_LNQU01000010.1"/>
</dbReference>
<proteinExistence type="predicted"/>
<reference evidence="2 3" key="1">
    <citation type="submission" date="2018-05" db="EMBL/GenBank/DDBJ databases">
        <title>Genomic Encyclopedia of Type Strains, Phase IV (KMG-IV): sequencing the most valuable type-strain genomes for metagenomic binning, comparative biology and taxonomic classification.</title>
        <authorList>
            <person name="Goeker M."/>
        </authorList>
    </citation>
    <scope>NUCLEOTIDE SEQUENCE [LARGE SCALE GENOMIC DNA]</scope>
    <source>
        <strain evidence="2 3">DSM 25134</strain>
    </source>
</reference>
<feature type="transmembrane region" description="Helical" evidence="1">
    <location>
        <begin position="76"/>
        <end position="96"/>
    </location>
</feature>
<protein>
    <submittedName>
        <fullName evidence="2">Uncharacterized protein</fullName>
    </submittedName>
</protein>
<keyword evidence="1" id="KW-0812">Transmembrane</keyword>
<comment type="caution">
    <text evidence="2">The sequence shown here is derived from an EMBL/GenBank/DDBJ whole genome shotgun (WGS) entry which is preliminary data.</text>
</comment>
<evidence type="ECO:0000313" key="2">
    <source>
        <dbReference type="EMBL" id="PXX42259.1"/>
    </source>
</evidence>
<dbReference type="AlphaFoldDB" id="A0A318J6C1"/>
<name>A0A318J6C1_9NEIS</name>
<accession>A0A318J6C1</accession>
<keyword evidence="1" id="KW-0472">Membrane</keyword>
<evidence type="ECO:0000313" key="3">
    <source>
        <dbReference type="Proteomes" id="UP000248395"/>
    </source>
</evidence>
<keyword evidence="3" id="KW-1185">Reference proteome</keyword>
<organism evidence="2 3">
    <name type="scientific">Aquitalea magnusonii</name>
    <dbReference type="NCBI Taxonomy" id="332411"/>
    <lineage>
        <taxon>Bacteria</taxon>
        <taxon>Pseudomonadati</taxon>
        <taxon>Pseudomonadota</taxon>
        <taxon>Betaproteobacteria</taxon>
        <taxon>Neisseriales</taxon>
        <taxon>Chromobacteriaceae</taxon>
        <taxon>Aquitalea</taxon>
    </lineage>
</organism>
<feature type="transmembrane region" description="Helical" evidence="1">
    <location>
        <begin position="54"/>
        <end position="70"/>
    </location>
</feature>
<feature type="transmembrane region" description="Helical" evidence="1">
    <location>
        <begin position="29"/>
        <end position="47"/>
    </location>
</feature>
<gene>
    <name evidence="2" type="ORF">DFR38_12056</name>
</gene>
<dbReference type="OrthoDB" id="8591270at2"/>
<keyword evidence="1" id="KW-1133">Transmembrane helix</keyword>
<evidence type="ECO:0000256" key="1">
    <source>
        <dbReference type="SAM" id="Phobius"/>
    </source>
</evidence>
<dbReference type="EMBL" id="QJKC01000020">
    <property type="protein sequence ID" value="PXX42259.1"/>
    <property type="molecule type" value="Genomic_DNA"/>
</dbReference>
<dbReference type="Proteomes" id="UP000248395">
    <property type="component" value="Unassembled WGS sequence"/>
</dbReference>